<dbReference type="InterPro" id="IPR009057">
    <property type="entry name" value="Homeodomain-like_sf"/>
</dbReference>
<dbReference type="PROSITE" id="PS01124">
    <property type="entry name" value="HTH_ARAC_FAMILY_2"/>
    <property type="match status" value="1"/>
</dbReference>
<feature type="domain" description="HTH araC/xylS-type" evidence="5">
    <location>
        <begin position="277"/>
        <end position="385"/>
    </location>
</feature>
<dbReference type="Proteomes" id="UP001597414">
    <property type="component" value="Unassembled WGS sequence"/>
</dbReference>
<accession>A0ABW5B9D8</accession>
<evidence type="ECO:0000256" key="4">
    <source>
        <dbReference type="SAM" id="Phobius"/>
    </source>
</evidence>
<feature type="transmembrane region" description="Helical" evidence="4">
    <location>
        <begin position="42"/>
        <end position="62"/>
    </location>
</feature>
<keyword evidence="4" id="KW-1133">Transmembrane helix</keyword>
<evidence type="ECO:0000313" key="7">
    <source>
        <dbReference type="Proteomes" id="UP001597414"/>
    </source>
</evidence>
<evidence type="ECO:0000256" key="3">
    <source>
        <dbReference type="ARBA" id="ARBA00023163"/>
    </source>
</evidence>
<dbReference type="SUPFAM" id="SSF46689">
    <property type="entry name" value="Homeodomain-like"/>
    <property type="match status" value="1"/>
</dbReference>
<organism evidence="6 7">
    <name type="scientific">Shivajiella indica</name>
    <dbReference type="NCBI Taxonomy" id="872115"/>
    <lineage>
        <taxon>Bacteria</taxon>
        <taxon>Pseudomonadati</taxon>
        <taxon>Bacteroidota</taxon>
        <taxon>Cytophagia</taxon>
        <taxon>Cytophagales</taxon>
        <taxon>Cyclobacteriaceae</taxon>
        <taxon>Shivajiella</taxon>
    </lineage>
</organism>
<comment type="caution">
    <text evidence="6">The sequence shown here is derived from an EMBL/GenBank/DDBJ whole genome shotgun (WGS) entry which is preliminary data.</text>
</comment>
<feature type="transmembrane region" description="Helical" evidence="4">
    <location>
        <begin position="226"/>
        <end position="246"/>
    </location>
</feature>
<feature type="transmembrane region" description="Helical" evidence="4">
    <location>
        <begin position="68"/>
        <end position="86"/>
    </location>
</feature>
<keyword evidence="1" id="KW-0805">Transcription regulation</keyword>
<evidence type="ECO:0000256" key="2">
    <source>
        <dbReference type="ARBA" id="ARBA00023125"/>
    </source>
</evidence>
<dbReference type="EMBL" id="JBHUIV010000010">
    <property type="protein sequence ID" value="MFD2201331.1"/>
    <property type="molecule type" value="Genomic_DNA"/>
</dbReference>
<dbReference type="PANTHER" id="PTHR43280">
    <property type="entry name" value="ARAC-FAMILY TRANSCRIPTIONAL REGULATOR"/>
    <property type="match status" value="1"/>
</dbReference>
<keyword evidence="2" id="KW-0238">DNA-binding</keyword>
<evidence type="ECO:0000313" key="6">
    <source>
        <dbReference type="EMBL" id="MFD2201331.1"/>
    </source>
</evidence>
<proteinExistence type="predicted"/>
<dbReference type="SMART" id="SM00342">
    <property type="entry name" value="HTH_ARAC"/>
    <property type="match status" value="1"/>
</dbReference>
<gene>
    <name evidence="6" type="ORF">ACFSKV_07120</name>
</gene>
<dbReference type="Pfam" id="PF12833">
    <property type="entry name" value="HTH_18"/>
    <property type="match status" value="1"/>
</dbReference>
<protein>
    <submittedName>
        <fullName evidence="6">Helix-turn-helix domain-containing protein</fullName>
    </submittedName>
</protein>
<dbReference type="Gene3D" id="1.10.10.60">
    <property type="entry name" value="Homeodomain-like"/>
    <property type="match status" value="1"/>
</dbReference>
<feature type="transmembrane region" description="Helical" evidence="4">
    <location>
        <begin position="98"/>
        <end position="115"/>
    </location>
</feature>
<name>A0ABW5B9D8_9BACT</name>
<dbReference type="InterPro" id="IPR020449">
    <property type="entry name" value="Tscrpt_reg_AraC-type_HTH"/>
</dbReference>
<keyword evidence="3" id="KW-0804">Transcription</keyword>
<dbReference type="RefSeq" id="WP_380801251.1">
    <property type="nucleotide sequence ID" value="NZ_JBHUIV010000010.1"/>
</dbReference>
<keyword evidence="4" id="KW-0812">Transmembrane</keyword>
<evidence type="ECO:0000256" key="1">
    <source>
        <dbReference type="ARBA" id="ARBA00023015"/>
    </source>
</evidence>
<feature type="transmembrane region" description="Helical" evidence="4">
    <location>
        <begin position="194"/>
        <end position="214"/>
    </location>
</feature>
<reference evidence="7" key="1">
    <citation type="journal article" date="2019" name="Int. J. Syst. Evol. Microbiol.">
        <title>The Global Catalogue of Microorganisms (GCM) 10K type strain sequencing project: providing services to taxonomists for standard genome sequencing and annotation.</title>
        <authorList>
            <consortium name="The Broad Institute Genomics Platform"/>
            <consortium name="The Broad Institute Genome Sequencing Center for Infectious Disease"/>
            <person name="Wu L."/>
            <person name="Ma J."/>
        </authorList>
    </citation>
    <scope>NUCLEOTIDE SEQUENCE [LARGE SCALE GENOMIC DNA]</scope>
    <source>
        <strain evidence="7">KCTC 19812</strain>
    </source>
</reference>
<keyword evidence="4" id="KW-0472">Membrane</keyword>
<keyword evidence="7" id="KW-1185">Reference proteome</keyword>
<feature type="transmembrane region" description="Helical" evidence="4">
    <location>
        <begin position="6"/>
        <end position="30"/>
    </location>
</feature>
<dbReference type="PANTHER" id="PTHR43280:SF2">
    <property type="entry name" value="HTH-TYPE TRANSCRIPTIONAL REGULATOR EXSA"/>
    <property type="match status" value="1"/>
</dbReference>
<dbReference type="PRINTS" id="PR00032">
    <property type="entry name" value="HTHARAC"/>
</dbReference>
<evidence type="ECO:0000259" key="5">
    <source>
        <dbReference type="PROSITE" id="PS01124"/>
    </source>
</evidence>
<dbReference type="InterPro" id="IPR018060">
    <property type="entry name" value="HTH_AraC"/>
</dbReference>
<sequence length="388" mass="45406">MEINFDFITFIHLAAVVVGIVSSAVILYFGFRKNPVNQPLGIGQLSISLGIFVSFSIVSQLIVHWPFLYRLGNAFVLIFIPMPYLYTVFYTQKRLWRWYDLLHLIPLLIYLVDYWDTLSLSSAQKTELILQEINDLDLLGKFTQGRFIGPGFHTEFRTVLFSGYWVAQVVILIKWVKSQSLLTPENKVWKNWMILFLGCQFFLWFPFFLTVFWLDKSTTYYITNSFSVGWVMLSSLFLFFFPSLLYGKPFEGGNRISKFTKNLKKPQISELDEKKLEDIIQEMESKMEEEKFFLNAKYSIHDFSKDINLPAYQISKSLNAFKGLSFIDFINQKRVLFCVKKFKEGKWSNYTVEAIAAECGFNNRNSFTNAFKKFLGSSPSEYRENLKN</sequence>